<dbReference type="AlphaFoldDB" id="A0A3L6NC95"/>
<proteinExistence type="predicted"/>
<gene>
    <name evidence="2" type="ORF">BFJ65_g11383</name>
</gene>
<comment type="caution">
    <text evidence="2">The sequence shown here is derived from an EMBL/GenBank/DDBJ whole genome shotgun (WGS) entry which is preliminary data.</text>
</comment>
<dbReference type="EMBL" id="MRCU01000007">
    <property type="protein sequence ID" value="RKK14833.1"/>
    <property type="molecule type" value="Genomic_DNA"/>
</dbReference>
<protein>
    <submittedName>
        <fullName evidence="2">Uncharacterized protein</fullName>
    </submittedName>
</protein>
<feature type="region of interest" description="Disordered" evidence="1">
    <location>
        <begin position="1"/>
        <end position="116"/>
    </location>
</feature>
<name>A0A3L6NC95_FUSOX</name>
<feature type="region of interest" description="Disordered" evidence="1">
    <location>
        <begin position="404"/>
        <end position="442"/>
    </location>
</feature>
<organism evidence="2">
    <name type="scientific">Fusarium oxysporum f. sp. cepae</name>
    <dbReference type="NCBI Taxonomy" id="396571"/>
    <lineage>
        <taxon>Eukaryota</taxon>
        <taxon>Fungi</taxon>
        <taxon>Dikarya</taxon>
        <taxon>Ascomycota</taxon>
        <taxon>Pezizomycotina</taxon>
        <taxon>Sordariomycetes</taxon>
        <taxon>Hypocreomycetidae</taxon>
        <taxon>Hypocreales</taxon>
        <taxon>Nectriaceae</taxon>
        <taxon>Fusarium</taxon>
        <taxon>Fusarium oxysporum species complex</taxon>
    </lineage>
</organism>
<evidence type="ECO:0000313" key="2">
    <source>
        <dbReference type="EMBL" id="RKK14833.1"/>
    </source>
</evidence>
<feature type="compositionally biased region" description="Basic and acidic residues" evidence="1">
    <location>
        <begin position="30"/>
        <end position="44"/>
    </location>
</feature>
<sequence length="442" mass="47425">MTSGKHNNFGKGSGRGRVNRARPGHGHATPSDDPRPQQRNREAVELAIHQATGESGGQQGNSSTINTGSQASGGRGASTAPRGRSSGGNQGRPHAGSRWGSRKHQTGNKAQLSRFPPLPLVTKSSLSQVAEIGGAVGSRLANNSLDGGTTHHWYSARSGDRVWGETCGGGTDELIEDMKRRTGATSVQFFLVPNVEGRFETISATAVERSWEDNNGLNEKGEPAGILRSGVKMVPEAKRPTKCAACGSKSHKLASCISRPRRQDGAQAGCPVCDTIQHHGGDCEAITALSLPEQVKLLINGRANMPPFKAKTQPWWKLLHKYCTSTQFVQGSITGLPWSKEFIASIAKRILPMQTRLDNEPEYKLPLDPDMTSYSDIYWRYWAPNNLQWPISLGVRPPCPANLDKTTSDVAHATGSAPTPQDVSATDDVPAPAPSITQLPLP</sequence>
<reference evidence="2" key="1">
    <citation type="journal article" date="2018" name="Sci. Rep.">
        <title>Characterisation of pathogen-specific regions and novel effector candidates in Fusarium oxysporum f. sp. cepae.</title>
        <authorList>
            <person name="Armitage A.D."/>
            <person name="Taylor A."/>
            <person name="Sobczyk M.K."/>
            <person name="Baxter L."/>
            <person name="Greenfield B.P."/>
            <person name="Bates H.J."/>
            <person name="Wilson F."/>
            <person name="Jackson A.C."/>
            <person name="Ott S."/>
            <person name="Harrison R.J."/>
            <person name="Clarkson J.P."/>
        </authorList>
    </citation>
    <scope>NUCLEOTIDE SEQUENCE [LARGE SCALE GENOMIC DNA]</scope>
    <source>
        <strain evidence="2">FoC_Fus2</strain>
    </source>
</reference>
<feature type="compositionally biased region" description="Polar residues" evidence="1">
    <location>
        <begin position="60"/>
        <end position="70"/>
    </location>
</feature>
<dbReference type="Proteomes" id="UP000270866">
    <property type="component" value="Chromosome 9"/>
</dbReference>
<accession>A0A3L6NC95</accession>
<evidence type="ECO:0000256" key="1">
    <source>
        <dbReference type="SAM" id="MobiDB-lite"/>
    </source>
</evidence>